<dbReference type="AlphaFoldDB" id="A0A934SYQ1"/>
<keyword evidence="3" id="KW-0804">Transcription</keyword>
<dbReference type="RefSeq" id="WP_200591858.1">
    <property type="nucleotide sequence ID" value="NZ_JAEPBG010000003.1"/>
</dbReference>
<dbReference type="PANTHER" id="PTHR44846">
    <property type="entry name" value="MANNOSYL-D-GLYCERATE TRANSPORT/METABOLISM SYSTEM REPRESSOR MNGR-RELATED"/>
    <property type="match status" value="1"/>
</dbReference>
<dbReference type="GO" id="GO:0003700">
    <property type="term" value="F:DNA-binding transcription factor activity"/>
    <property type="evidence" value="ECO:0007669"/>
    <property type="project" value="InterPro"/>
</dbReference>
<protein>
    <submittedName>
        <fullName evidence="5">GntR family transcriptional regulator</fullName>
    </submittedName>
</protein>
<proteinExistence type="predicted"/>
<organism evidence="5 6">
    <name type="scientific">Noviherbaspirillum pedocola</name>
    <dbReference type="NCBI Taxonomy" id="2801341"/>
    <lineage>
        <taxon>Bacteria</taxon>
        <taxon>Pseudomonadati</taxon>
        <taxon>Pseudomonadota</taxon>
        <taxon>Betaproteobacteria</taxon>
        <taxon>Burkholderiales</taxon>
        <taxon>Oxalobacteraceae</taxon>
        <taxon>Noviherbaspirillum</taxon>
    </lineage>
</organism>
<evidence type="ECO:0000256" key="1">
    <source>
        <dbReference type="ARBA" id="ARBA00023015"/>
    </source>
</evidence>
<dbReference type="Proteomes" id="UP000622890">
    <property type="component" value="Unassembled WGS sequence"/>
</dbReference>
<dbReference type="PROSITE" id="PS50949">
    <property type="entry name" value="HTH_GNTR"/>
    <property type="match status" value="1"/>
</dbReference>
<dbReference type="Gene3D" id="1.10.10.10">
    <property type="entry name" value="Winged helix-like DNA-binding domain superfamily/Winged helix DNA-binding domain"/>
    <property type="match status" value="1"/>
</dbReference>
<gene>
    <name evidence="5" type="ORF">JJB74_10830</name>
</gene>
<name>A0A934SYQ1_9BURK</name>
<evidence type="ECO:0000259" key="4">
    <source>
        <dbReference type="PROSITE" id="PS50949"/>
    </source>
</evidence>
<keyword evidence="6" id="KW-1185">Reference proteome</keyword>
<evidence type="ECO:0000313" key="5">
    <source>
        <dbReference type="EMBL" id="MBK4735104.1"/>
    </source>
</evidence>
<evidence type="ECO:0000313" key="6">
    <source>
        <dbReference type="Proteomes" id="UP000622890"/>
    </source>
</evidence>
<feature type="domain" description="HTH gntR-type" evidence="4">
    <location>
        <begin position="11"/>
        <end position="79"/>
    </location>
</feature>
<dbReference type="InterPro" id="IPR000524">
    <property type="entry name" value="Tscrpt_reg_HTH_GntR"/>
</dbReference>
<comment type="caution">
    <text evidence="5">The sequence shown here is derived from an EMBL/GenBank/DDBJ whole genome shotgun (WGS) entry which is preliminary data.</text>
</comment>
<evidence type="ECO:0000256" key="2">
    <source>
        <dbReference type="ARBA" id="ARBA00023125"/>
    </source>
</evidence>
<keyword evidence="1" id="KW-0805">Transcription regulation</keyword>
<dbReference type="InterPro" id="IPR050679">
    <property type="entry name" value="Bact_HTH_transcr_reg"/>
</dbReference>
<dbReference type="SMART" id="SM00345">
    <property type="entry name" value="HTH_GNTR"/>
    <property type="match status" value="1"/>
</dbReference>
<dbReference type="InterPro" id="IPR036390">
    <property type="entry name" value="WH_DNA-bd_sf"/>
</dbReference>
<reference evidence="5" key="1">
    <citation type="submission" date="2021-01" db="EMBL/GenBank/DDBJ databases">
        <title>Genome sequence of strain Noviherbaspirillum sp. DKR-6.</title>
        <authorList>
            <person name="Chaudhary D.K."/>
        </authorList>
    </citation>
    <scope>NUCLEOTIDE SEQUENCE</scope>
    <source>
        <strain evidence="5">DKR-6</strain>
    </source>
</reference>
<dbReference type="Gene3D" id="3.40.1410.10">
    <property type="entry name" value="Chorismate lyase-like"/>
    <property type="match status" value="1"/>
</dbReference>
<evidence type="ECO:0000256" key="3">
    <source>
        <dbReference type="ARBA" id="ARBA00023163"/>
    </source>
</evidence>
<dbReference type="InterPro" id="IPR036388">
    <property type="entry name" value="WH-like_DNA-bd_sf"/>
</dbReference>
<dbReference type="FunFam" id="1.10.10.10:FF:000079">
    <property type="entry name" value="GntR family transcriptional regulator"/>
    <property type="match status" value="1"/>
</dbReference>
<dbReference type="EMBL" id="JAEPBG010000003">
    <property type="protein sequence ID" value="MBK4735104.1"/>
    <property type="molecule type" value="Genomic_DNA"/>
</dbReference>
<sequence length="244" mass="27965">MNYTRRHDDRLPLYQRLHDEISERIAAQQWRPGEAIPTEAELVKQFSASVGTVRKAIDMLVAEGVLERFQGRGTFVRRARFDSSLFRFFRLQKESGERQVPEGRILLRETLVAPSAVASALRLPAHAEVIHLSRLRMLDGKPLLAESIWLPRERFAALLDIDASEFGDLLYPLYEERCGQVVASAEEDLTAEAVDDVHARLLQIPKGAPVIVVERTALGYDRQPLEWRRSRGPADRFRYHVEIR</sequence>
<dbReference type="GO" id="GO:0045892">
    <property type="term" value="P:negative regulation of DNA-templated transcription"/>
    <property type="evidence" value="ECO:0007669"/>
    <property type="project" value="TreeGrafter"/>
</dbReference>
<accession>A0A934SYQ1</accession>
<dbReference type="InterPro" id="IPR011663">
    <property type="entry name" value="UTRA"/>
</dbReference>
<dbReference type="SMART" id="SM00866">
    <property type="entry name" value="UTRA"/>
    <property type="match status" value="1"/>
</dbReference>
<keyword evidence="2" id="KW-0238">DNA-binding</keyword>
<dbReference type="GO" id="GO:0003677">
    <property type="term" value="F:DNA binding"/>
    <property type="evidence" value="ECO:0007669"/>
    <property type="project" value="UniProtKB-KW"/>
</dbReference>
<dbReference type="CDD" id="cd07377">
    <property type="entry name" value="WHTH_GntR"/>
    <property type="match status" value="1"/>
</dbReference>
<dbReference type="InterPro" id="IPR028978">
    <property type="entry name" value="Chorismate_lyase_/UTRA_dom_sf"/>
</dbReference>
<dbReference type="Pfam" id="PF07702">
    <property type="entry name" value="UTRA"/>
    <property type="match status" value="1"/>
</dbReference>
<dbReference type="SUPFAM" id="SSF64288">
    <property type="entry name" value="Chorismate lyase-like"/>
    <property type="match status" value="1"/>
</dbReference>
<dbReference type="PANTHER" id="PTHR44846:SF1">
    <property type="entry name" value="MANNOSYL-D-GLYCERATE TRANSPORT_METABOLISM SYSTEM REPRESSOR MNGR-RELATED"/>
    <property type="match status" value="1"/>
</dbReference>
<dbReference type="Pfam" id="PF00392">
    <property type="entry name" value="GntR"/>
    <property type="match status" value="1"/>
</dbReference>
<dbReference type="SUPFAM" id="SSF46785">
    <property type="entry name" value="Winged helix' DNA-binding domain"/>
    <property type="match status" value="1"/>
</dbReference>